<feature type="transmembrane region" description="Helical" evidence="7">
    <location>
        <begin position="214"/>
        <end position="232"/>
    </location>
</feature>
<proteinExistence type="predicted"/>
<organism evidence="8 9">
    <name type="scientific">Danxiaibacter flavus</name>
    <dbReference type="NCBI Taxonomy" id="3049108"/>
    <lineage>
        <taxon>Bacteria</taxon>
        <taxon>Pseudomonadati</taxon>
        <taxon>Bacteroidota</taxon>
        <taxon>Chitinophagia</taxon>
        <taxon>Chitinophagales</taxon>
        <taxon>Chitinophagaceae</taxon>
        <taxon>Danxiaibacter</taxon>
    </lineage>
</organism>
<keyword evidence="4 7" id="KW-0812">Transmembrane</keyword>
<feature type="transmembrane region" description="Helical" evidence="7">
    <location>
        <begin position="135"/>
        <end position="154"/>
    </location>
</feature>
<dbReference type="PROSITE" id="PS01348">
    <property type="entry name" value="MRAY_2"/>
    <property type="match status" value="1"/>
</dbReference>
<feature type="transmembrane region" description="Helical" evidence="7">
    <location>
        <begin position="296"/>
        <end position="314"/>
    </location>
</feature>
<feature type="transmembrane region" description="Helical" evidence="7">
    <location>
        <begin position="244"/>
        <end position="265"/>
    </location>
</feature>
<evidence type="ECO:0000256" key="7">
    <source>
        <dbReference type="SAM" id="Phobius"/>
    </source>
</evidence>
<evidence type="ECO:0000256" key="6">
    <source>
        <dbReference type="ARBA" id="ARBA00023136"/>
    </source>
</evidence>
<dbReference type="EC" id="2.7.8.-" evidence="8"/>
<protein>
    <submittedName>
        <fullName evidence="8">MraY family glycosyltransferase</fullName>
        <ecNumber evidence="8">2.7.8.-</ecNumber>
    </submittedName>
</protein>
<feature type="transmembrane region" description="Helical" evidence="7">
    <location>
        <begin position="320"/>
        <end position="338"/>
    </location>
</feature>
<dbReference type="CDD" id="cd06853">
    <property type="entry name" value="GT_WecA_like"/>
    <property type="match status" value="1"/>
</dbReference>
<comment type="caution">
    <text evidence="8">The sequence shown here is derived from an EMBL/GenBank/DDBJ whole genome shotgun (WGS) entry which is preliminary data.</text>
</comment>
<evidence type="ECO:0000313" key="8">
    <source>
        <dbReference type="EMBL" id="MEX6688571.1"/>
    </source>
</evidence>
<accession>A0ABV3ZFB3</accession>
<dbReference type="InterPro" id="IPR000715">
    <property type="entry name" value="Glycosyl_transferase_4"/>
</dbReference>
<comment type="subcellular location">
    <subcellularLocation>
        <location evidence="1">Cell membrane</location>
        <topology evidence="1">Multi-pass membrane protein</topology>
    </subcellularLocation>
</comment>
<feature type="transmembrane region" description="Helical" evidence="7">
    <location>
        <begin position="47"/>
        <end position="68"/>
    </location>
</feature>
<feature type="transmembrane region" description="Helical" evidence="7">
    <location>
        <begin position="161"/>
        <end position="179"/>
    </location>
</feature>
<dbReference type="EMBL" id="JAULBC010000004">
    <property type="protein sequence ID" value="MEX6688571.1"/>
    <property type="molecule type" value="Genomic_DNA"/>
</dbReference>
<keyword evidence="2" id="KW-1003">Cell membrane</keyword>
<dbReference type="PANTHER" id="PTHR22926:SF3">
    <property type="entry name" value="UNDECAPRENYL-PHOSPHATE ALPHA-N-ACETYLGLUCOSAMINYL 1-PHOSPHATE TRANSFERASE"/>
    <property type="match status" value="1"/>
</dbReference>
<evidence type="ECO:0000256" key="5">
    <source>
        <dbReference type="ARBA" id="ARBA00022989"/>
    </source>
</evidence>
<dbReference type="Proteomes" id="UP001560573">
    <property type="component" value="Unassembled WGS sequence"/>
</dbReference>
<keyword evidence="5 7" id="KW-1133">Transmembrane helix</keyword>
<keyword evidence="6 7" id="KW-0472">Membrane</keyword>
<dbReference type="GO" id="GO:0016740">
    <property type="term" value="F:transferase activity"/>
    <property type="evidence" value="ECO:0007669"/>
    <property type="project" value="UniProtKB-KW"/>
</dbReference>
<reference evidence="8 9" key="1">
    <citation type="submission" date="2023-07" db="EMBL/GenBank/DDBJ databases">
        <authorList>
            <person name="Lian W.-H."/>
        </authorList>
    </citation>
    <scope>NUCLEOTIDE SEQUENCE [LARGE SCALE GENOMIC DNA]</scope>
    <source>
        <strain evidence="8 9">SYSU DXS3180</strain>
    </source>
</reference>
<feature type="transmembrane region" description="Helical" evidence="7">
    <location>
        <begin position="74"/>
        <end position="99"/>
    </location>
</feature>
<keyword evidence="3 8" id="KW-0808">Transferase</keyword>
<evidence type="ECO:0000256" key="1">
    <source>
        <dbReference type="ARBA" id="ARBA00004651"/>
    </source>
</evidence>
<feature type="transmembrane region" description="Helical" evidence="7">
    <location>
        <begin position="6"/>
        <end position="26"/>
    </location>
</feature>
<feature type="transmembrane region" description="Helical" evidence="7">
    <location>
        <begin position="106"/>
        <end position="129"/>
    </location>
</feature>
<dbReference type="PANTHER" id="PTHR22926">
    <property type="entry name" value="PHOSPHO-N-ACETYLMURAMOYL-PENTAPEPTIDE-TRANSFERASE"/>
    <property type="match status" value="1"/>
</dbReference>
<evidence type="ECO:0000256" key="3">
    <source>
        <dbReference type="ARBA" id="ARBA00022679"/>
    </source>
</evidence>
<keyword evidence="9" id="KW-1185">Reference proteome</keyword>
<evidence type="ECO:0000313" key="9">
    <source>
        <dbReference type="Proteomes" id="UP001560573"/>
    </source>
</evidence>
<evidence type="ECO:0000256" key="4">
    <source>
        <dbReference type="ARBA" id="ARBA00022692"/>
    </source>
</evidence>
<sequence length="379" mass="41473">MTQIVLGCVLSFVVTFFLMPIVIRIAHIKNLYDLPDKRKAHTNPTSSLGGVAIFAGIVISLLLTMNFADNNTAFQSYAACFFIIFILGVIDDIVIISAWKKVVTQLLISVVLSFKAGLLIDNLHGFMGIDNLDVVSSHLFTFFTVIVIINAFNLIDGIDGLAGSLGVFSSIAFGIFYLINKDYSYALLAFSVASSFLGFLMYNFPPAKIFMGDCGSLLLGLIMSVMAIHFIQTAPSAPVLPITASPAIAFGVLLVPLMDALRVFIIRVSKGLSPFAPDRNHLHHLLIDKGFTHKKVTLTILGISVLSTVIVFFAQLSLGTTAIISSLVLTFFVSVYLLKRYVYGKRRLLHIVNEADNEDDNVRVVPIFNPADKVVTKEE</sequence>
<gene>
    <name evidence="8" type="ORF">QTN47_13745</name>
</gene>
<name>A0ABV3ZFB3_9BACT</name>
<dbReference type="RefSeq" id="WP_369329980.1">
    <property type="nucleotide sequence ID" value="NZ_JAULBC010000004.1"/>
</dbReference>
<dbReference type="InterPro" id="IPR018480">
    <property type="entry name" value="PNAcMuramoyl-5peptid_Trfase_CS"/>
</dbReference>
<dbReference type="Pfam" id="PF00953">
    <property type="entry name" value="Glycos_transf_4"/>
    <property type="match status" value="1"/>
</dbReference>
<evidence type="ECO:0000256" key="2">
    <source>
        <dbReference type="ARBA" id="ARBA00022475"/>
    </source>
</evidence>
<feature type="transmembrane region" description="Helical" evidence="7">
    <location>
        <begin position="185"/>
        <end position="202"/>
    </location>
</feature>